<dbReference type="Proteomes" id="UP000008810">
    <property type="component" value="Chromosome 4"/>
</dbReference>
<evidence type="ECO:0000313" key="2">
    <source>
        <dbReference type="EMBL" id="PNT63772.1"/>
    </source>
</evidence>
<sequence length="108" mass="11399">MVVGVGCCGCNGDQRKQQQKGLGEAAATGENGSGVGAVVREIARGNPNYPPDRASFNPLPRSGPAQKATKAQPRKPHATTSHPSTGRRPFSQKSPELWVIRDSVHISV</sequence>
<evidence type="ECO:0000313" key="3">
    <source>
        <dbReference type="EnsemblPlants" id="PNT63772"/>
    </source>
</evidence>
<accession>A0A2K2CP21</accession>
<gene>
    <name evidence="2" type="ORF">BRADI_4g20844v3</name>
</gene>
<dbReference type="EMBL" id="CM000883">
    <property type="protein sequence ID" value="PNT63772.1"/>
    <property type="molecule type" value="Genomic_DNA"/>
</dbReference>
<evidence type="ECO:0000313" key="4">
    <source>
        <dbReference type="Proteomes" id="UP000008810"/>
    </source>
</evidence>
<protein>
    <submittedName>
        <fullName evidence="2 3">Uncharacterized protein</fullName>
    </submittedName>
</protein>
<reference evidence="2" key="2">
    <citation type="submission" date="2017-06" db="EMBL/GenBank/DDBJ databases">
        <title>WGS assembly of Brachypodium distachyon.</title>
        <authorList>
            <consortium name="The International Brachypodium Initiative"/>
            <person name="Lucas S."/>
            <person name="Harmon-Smith M."/>
            <person name="Lail K."/>
            <person name="Tice H."/>
            <person name="Grimwood J."/>
            <person name="Bruce D."/>
            <person name="Barry K."/>
            <person name="Shu S."/>
            <person name="Lindquist E."/>
            <person name="Wang M."/>
            <person name="Pitluck S."/>
            <person name="Vogel J.P."/>
            <person name="Garvin D.F."/>
            <person name="Mockler T.C."/>
            <person name="Schmutz J."/>
            <person name="Rokhsar D."/>
            <person name="Bevan M.W."/>
        </authorList>
    </citation>
    <scope>NUCLEOTIDE SEQUENCE</scope>
    <source>
        <strain evidence="2">Bd21</strain>
    </source>
</reference>
<keyword evidence="4" id="KW-1185">Reference proteome</keyword>
<dbReference type="InParanoid" id="A0A2K2CP21"/>
<dbReference type="Gramene" id="PNT63772">
    <property type="protein sequence ID" value="PNT63772"/>
    <property type="gene ID" value="BRADI_4g20844v3"/>
</dbReference>
<reference evidence="3" key="3">
    <citation type="submission" date="2018-08" db="UniProtKB">
        <authorList>
            <consortium name="EnsemblPlants"/>
        </authorList>
    </citation>
    <scope>IDENTIFICATION</scope>
    <source>
        <strain evidence="3">cv. Bd21</strain>
    </source>
</reference>
<feature type="region of interest" description="Disordered" evidence="1">
    <location>
        <begin position="10"/>
        <end position="108"/>
    </location>
</feature>
<name>A0A2K2CP21_BRADI</name>
<proteinExistence type="predicted"/>
<dbReference type="AlphaFoldDB" id="A0A2K2CP21"/>
<evidence type="ECO:0000256" key="1">
    <source>
        <dbReference type="SAM" id="MobiDB-lite"/>
    </source>
</evidence>
<dbReference type="EnsemblPlants" id="PNT63772">
    <property type="protein sequence ID" value="PNT63772"/>
    <property type="gene ID" value="BRADI_4g20844v3"/>
</dbReference>
<reference evidence="2 3" key="1">
    <citation type="journal article" date="2010" name="Nature">
        <title>Genome sequencing and analysis of the model grass Brachypodium distachyon.</title>
        <authorList>
            <consortium name="International Brachypodium Initiative"/>
        </authorList>
    </citation>
    <scope>NUCLEOTIDE SEQUENCE [LARGE SCALE GENOMIC DNA]</scope>
    <source>
        <strain evidence="2 3">Bd21</strain>
    </source>
</reference>
<organism evidence="2">
    <name type="scientific">Brachypodium distachyon</name>
    <name type="common">Purple false brome</name>
    <name type="synonym">Trachynia distachya</name>
    <dbReference type="NCBI Taxonomy" id="15368"/>
    <lineage>
        <taxon>Eukaryota</taxon>
        <taxon>Viridiplantae</taxon>
        <taxon>Streptophyta</taxon>
        <taxon>Embryophyta</taxon>
        <taxon>Tracheophyta</taxon>
        <taxon>Spermatophyta</taxon>
        <taxon>Magnoliopsida</taxon>
        <taxon>Liliopsida</taxon>
        <taxon>Poales</taxon>
        <taxon>Poaceae</taxon>
        <taxon>BOP clade</taxon>
        <taxon>Pooideae</taxon>
        <taxon>Stipodae</taxon>
        <taxon>Brachypodieae</taxon>
        <taxon>Brachypodium</taxon>
    </lineage>
</organism>